<feature type="compositionally biased region" description="Low complexity" evidence="1">
    <location>
        <begin position="42"/>
        <end position="53"/>
    </location>
</feature>
<dbReference type="AlphaFoldDB" id="A0A0W8FCY2"/>
<sequence>MYEEGPEAVIAPMQILCSIINKQAARIAELEERVKSLEDQINKNSRNSSKPPSTDTFRKIKGQRKPSGRPVGGQKSG</sequence>
<evidence type="ECO:0000313" key="3">
    <source>
        <dbReference type="EMBL" id="KUG18740.1"/>
    </source>
</evidence>
<dbReference type="Pfam" id="PF20042">
    <property type="entry name" value="DUF6444"/>
    <property type="match status" value="1"/>
</dbReference>
<name>A0A0W8FCY2_9ZZZZ</name>
<organism evidence="3">
    <name type="scientific">hydrocarbon metagenome</name>
    <dbReference type="NCBI Taxonomy" id="938273"/>
    <lineage>
        <taxon>unclassified sequences</taxon>
        <taxon>metagenomes</taxon>
        <taxon>ecological metagenomes</taxon>
    </lineage>
</organism>
<feature type="domain" description="DUF6444" evidence="2">
    <location>
        <begin position="23"/>
        <end position="75"/>
    </location>
</feature>
<reference evidence="3" key="1">
    <citation type="journal article" date="2015" name="Proc. Natl. Acad. Sci. U.S.A.">
        <title>Networks of energetic and metabolic interactions define dynamics in microbial communities.</title>
        <authorList>
            <person name="Embree M."/>
            <person name="Liu J.K."/>
            <person name="Al-Bassam M.M."/>
            <person name="Zengler K."/>
        </authorList>
    </citation>
    <scope>NUCLEOTIDE SEQUENCE</scope>
</reference>
<accession>A0A0W8FCY2</accession>
<evidence type="ECO:0000259" key="2">
    <source>
        <dbReference type="Pfam" id="PF20042"/>
    </source>
</evidence>
<feature type="region of interest" description="Disordered" evidence="1">
    <location>
        <begin position="39"/>
        <end position="77"/>
    </location>
</feature>
<gene>
    <name evidence="3" type="ORF">ASZ90_011553</name>
</gene>
<protein>
    <submittedName>
        <fullName evidence="3">Transposase</fullName>
    </submittedName>
</protein>
<proteinExistence type="predicted"/>
<dbReference type="InterPro" id="IPR045618">
    <property type="entry name" value="DUF6444"/>
</dbReference>
<evidence type="ECO:0000256" key="1">
    <source>
        <dbReference type="SAM" id="MobiDB-lite"/>
    </source>
</evidence>
<comment type="caution">
    <text evidence="3">The sequence shown here is derived from an EMBL/GenBank/DDBJ whole genome shotgun (WGS) entry which is preliminary data.</text>
</comment>
<dbReference type="EMBL" id="LNQE01001365">
    <property type="protein sequence ID" value="KUG18740.1"/>
    <property type="molecule type" value="Genomic_DNA"/>
</dbReference>